<sequence>MLHIDFPSLPKRTLIAGATLTLVAACSAEPLQNSAPQPSSVVPPTASVEAVMAVPAPLRQPDFNQWRDGFRTEALAAGISAQVFDQAFAGVTPDPSVINSDRSQPEFTRPVWQYLETALSSQRVANGQKLLSQHADLLQKLENRYGVDRYALVAVWGMESSFGQITGNKSVIRSLATLAHEGRRPDFARNQLLAALRILQHGDVRPERMLGSWAGAMGQTQFIPITYQEYAVDFDDDGRRDIWDNPADALASTANYLQASGWQSRQPWGFEVQLPQSFDYAQADQAIRKPLAQWRQLGLRGIPPGYDNTSASLLLPAGYRGPAFLVLDNFRSVLRYNNSSSYALAIGLLADRFQGGGEIRGNWPRDELPLSRSDRMELQERLTDQGFDPGTPDGIIGANTRQAIRAYQQKQGWPADGYPTQELLGRLRLSSLTGR</sequence>
<dbReference type="Pfam" id="PF13406">
    <property type="entry name" value="SLT_2"/>
    <property type="match status" value="1"/>
</dbReference>
<dbReference type="Proteomes" id="UP000549250">
    <property type="component" value="Unassembled WGS sequence"/>
</dbReference>
<gene>
    <name evidence="3" type="ORF">FHR87_000906</name>
</gene>
<organism evidence="3 4">
    <name type="scientific">Azomonas macrocytogenes</name>
    <name type="common">Azotobacter macrocytogenes</name>
    <dbReference type="NCBI Taxonomy" id="69962"/>
    <lineage>
        <taxon>Bacteria</taxon>
        <taxon>Pseudomonadati</taxon>
        <taxon>Pseudomonadota</taxon>
        <taxon>Gammaproteobacteria</taxon>
        <taxon>Pseudomonadales</taxon>
        <taxon>Pseudomonadaceae</taxon>
        <taxon>Azomonas</taxon>
    </lineage>
</organism>
<dbReference type="GO" id="GO:0008933">
    <property type="term" value="F:peptidoglycan lytic transglycosylase activity"/>
    <property type="evidence" value="ECO:0007669"/>
    <property type="project" value="TreeGrafter"/>
</dbReference>
<protein>
    <submittedName>
        <fullName evidence="3">Membrane-bound lytic murein transglycosylase B</fullName>
    </submittedName>
</protein>
<dbReference type="PANTHER" id="PTHR30163">
    <property type="entry name" value="MEMBRANE-BOUND LYTIC MUREIN TRANSGLYCOSYLASE B"/>
    <property type="match status" value="1"/>
</dbReference>
<dbReference type="Gene3D" id="1.10.101.10">
    <property type="entry name" value="PGBD-like superfamily/PGBD"/>
    <property type="match status" value="1"/>
</dbReference>
<dbReference type="EMBL" id="JACHXI010000003">
    <property type="protein sequence ID" value="MBB3102523.1"/>
    <property type="molecule type" value="Genomic_DNA"/>
</dbReference>
<dbReference type="GO" id="GO:0009253">
    <property type="term" value="P:peptidoglycan catabolic process"/>
    <property type="evidence" value="ECO:0007669"/>
    <property type="project" value="TreeGrafter"/>
</dbReference>
<comment type="caution">
    <text evidence="3">The sequence shown here is derived from an EMBL/GenBank/DDBJ whole genome shotgun (WGS) entry which is preliminary data.</text>
</comment>
<accession>A0A839T480</accession>
<evidence type="ECO:0000259" key="2">
    <source>
        <dbReference type="Pfam" id="PF13406"/>
    </source>
</evidence>
<feature type="domain" description="Peptidoglycan binding-like" evidence="1">
    <location>
        <begin position="372"/>
        <end position="427"/>
    </location>
</feature>
<reference evidence="3 4" key="1">
    <citation type="submission" date="2020-08" db="EMBL/GenBank/DDBJ databases">
        <title>Genomic Encyclopedia of Type Strains, Phase III (KMG-III): the genomes of soil and plant-associated and newly described type strains.</title>
        <authorList>
            <person name="Whitman W."/>
        </authorList>
    </citation>
    <scope>NUCLEOTIDE SEQUENCE [LARGE SCALE GENOMIC DNA]</scope>
    <source>
        <strain evidence="3 4">CECT 4462</strain>
    </source>
</reference>
<dbReference type="RefSeq" id="WP_183165514.1">
    <property type="nucleotide sequence ID" value="NZ_JACHXI010000003.1"/>
</dbReference>
<dbReference type="InterPro" id="IPR011970">
    <property type="entry name" value="MltB_2"/>
</dbReference>
<dbReference type="PANTHER" id="PTHR30163:SF8">
    <property type="entry name" value="LYTIC MUREIN TRANSGLYCOSYLASE"/>
    <property type="match status" value="1"/>
</dbReference>
<dbReference type="SUPFAM" id="SSF53955">
    <property type="entry name" value="Lysozyme-like"/>
    <property type="match status" value="1"/>
</dbReference>
<feature type="domain" description="Transglycosylase SLT" evidence="2">
    <location>
        <begin position="63"/>
        <end position="351"/>
    </location>
</feature>
<dbReference type="InterPro" id="IPR036366">
    <property type="entry name" value="PGBDSf"/>
</dbReference>
<dbReference type="InterPro" id="IPR036365">
    <property type="entry name" value="PGBD-like_sf"/>
</dbReference>
<dbReference type="Pfam" id="PF01471">
    <property type="entry name" value="PG_binding_1"/>
    <property type="match status" value="1"/>
</dbReference>
<proteinExistence type="predicted"/>
<dbReference type="FunFam" id="1.10.8.350:FF:000001">
    <property type="entry name" value="Lytic murein transglycosylase B"/>
    <property type="match status" value="1"/>
</dbReference>
<name>A0A839T480_AZOMA</name>
<dbReference type="InterPro" id="IPR002477">
    <property type="entry name" value="Peptidoglycan-bd-like"/>
</dbReference>
<dbReference type="InterPro" id="IPR023346">
    <property type="entry name" value="Lysozyme-like_dom_sf"/>
</dbReference>
<keyword evidence="4" id="KW-1185">Reference proteome</keyword>
<dbReference type="NCBIfam" id="TIGR02283">
    <property type="entry name" value="MltB_2"/>
    <property type="match status" value="1"/>
</dbReference>
<dbReference type="InterPro" id="IPR031304">
    <property type="entry name" value="SLT_2"/>
</dbReference>
<evidence type="ECO:0000313" key="3">
    <source>
        <dbReference type="EMBL" id="MBB3102523.1"/>
    </source>
</evidence>
<dbReference type="Gene3D" id="1.10.530.10">
    <property type="match status" value="1"/>
</dbReference>
<evidence type="ECO:0000259" key="1">
    <source>
        <dbReference type="Pfam" id="PF01471"/>
    </source>
</evidence>
<dbReference type="InterPro" id="IPR043426">
    <property type="entry name" value="MltB-like"/>
</dbReference>
<dbReference type="SUPFAM" id="SSF47090">
    <property type="entry name" value="PGBD-like"/>
    <property type="match status" value="1"/>
</dbReference>
<dbReference type="Gene3D" id="1.10.8.350">
    <property type="entry name" value="Bacterial muramidase"/>
    <property type="match status" value="1"/>
</dbReference>
<dbReference type="CDD" id="cd13399">
    <property type="entry name" value="Slt35-like"/>
    <property type="match status" value="1"/>
</dbReference>
<dbReference type="AlphaFoldDB" id="A0A839T480"/>
<evidence type="ECO:0000313" key="4">
    <source>
        <dbReference type="Proteomes" id="UP000549250"/>
    </source>
</evidence>